<evidence type="ECO:0000313" key="2">
    <source>
        <dbReference type="Proteomes" id="UP000254107"/>
    </source>
</evidence>
<dbReference type="EMBL" id="UGQC01000001">
    <property type="protein sequence ID" value="STY99422.1"/>
    <property type="molecule type" value="Genomic_DNA"/>
</dbReference>
<dbReference type="AlphaFoldDB" id="A0A378QFW6"/>
<accession>A0A378QFW6</accession>
<reference evidence="1 2" key="1">
    <citation type="submission" date="2018-06" db="EMBL/GenBank/DDBJ databases">
        <authorList>
            <consortium name="Pathogen Informatics"/>
            <person name="Doyle S."/>
        </authorList>
    </citation>
    <scope>NUCLEOTIDE SEQUENCE [LARGE SCALE GENOMIC DNA]</scope>
    <source>
        <strain evidence="1 2">NCTC7911</strain>
    </source>
</reference>
<proteinExistence type="predicted"/>
<evidence type="ECO:0000313" key="1">
    <source>
        <dbReference type="EMBL" id="STY99422.1"/>
    </source>
</evidence>
<dbReference type="Proteomes" id="UP000254107">
    <property type="component" value="Unassembled WGS sequence"/>
</dbReference>
<protein>
    <submittedName>
        <fullName evidence="1">Uncharacterized protein</fullName>
    </submittedName>
</protein>
<sequence length="43" mass="4905">MLDKDGVTQERVQHAPTSPVVNKHLGESYSSLFYMSILSNYFN</sequence>
<organism evidence="1 2">
    <name type="scientific">Moraxella lacunata</name>
    <dbReference type="NCBI Taxonomy" id="477"/>
    <lineage>
        <taxon>Bacteria</taxon>
        <taxon>Pseudomonadati</taxon>
        <taxon>Pseudomonadota</taxon>
        <taxon>Gammaproteobacteria</taxon>
        <taxon>Moraxellales</taxon>
        <taxon>Moraxellaceae</taxon>
        <taxon>Moraxella</taxon>
    </lineage>
</organism>
<keyword evidence="2" id="KW-1185">Reference proteome</keyword>
<gene>
    <name evidence="1" type="ORF">NCTC7911_00798</name>
</gene>
<name>A0A378QFW6_MORLA</name>